<keyword evidence="9" id="KW-1185">Reference proteome</keyword>
<evidence type="ECO:0000256" key="7">
    <source>
        <dbReference type="HAMAP-Rule" id="MF_00108"/>
    </source>
</evidence>
<dbReference type="InterPro" id="IPR029044">
    <property type="entry name" value="Nucleotide-diphossugar_trans"/>
</dbReference>
<keyword evidence="6 7" id="KW-0414">Isoprene biosynthesis</keyword>
<dbReference type="Gene3D" id="3.90.550.10">
    <property type="entry name" value="Spore Coat Polysaccharide Biosynthesis Protein SpsA, Chain A"/>
    <property type="match status" value="1"/>
</dbReference>
<dbReference type="EMBL" id="CP027860">
    <property type="protein sequence ID" value="AVP98149.1"/>
    <property type="molecule type" value="Genomic_DNA"/>
</dbReference>
<dbReference type="NCBIfam" id="TIGR00453">
    <property type="entry name" value="ispD"/>
    <property type="match status" value="1"/>
</dbReference>
<keyword evidence="4 7" id="KW-0808">Transferase</keyword>
<comment type="function">
    <text evidence="7">Catalyzes the formation of 4-diphosphocytidyl-2-C-methyl-D-erythritol from CTP and 2-C-methyl-D-erythritol 4-phosphate (MEP).</text>
</comment>
<dbReference type="Pfam" id="PF01128">
    <property type="entry name" value="IspD"/>
    <property type="match status" value="1"/>
</dbReference>
<accession>A0A2P1PTH9</accession>
<feature type="site" description="Positions MEP for the nucleophilic attack" evidence="7">
    <location>
        <position position="156"/>
    </location>
</feature>
<dbReference type="SUPFAM" id="SSF53448">
    <property type="entry name" value="Nucleotide-diphospho-sugar transferases"/>
    <property type="match status" value="1"/>
</dbReference>
<feature type="site" description="Positions MEP for the nucleophilic attack" evidence="7">
    <location>
        <position position="215"/>
    </location>
</feature>
<evidence type="ECO:0000313" key="8">
    <source>
        <dbReference type="EMBL" id="AVP98149.1"/>
    </source>
</evidence>
<dbReference type="KEGG" id="xba:C7S18_13520"/>
<comment type="pathway">
    <text evidence="2 7">Isoprenoid biosynthesis; isopentenyl diphosphate biosynthesis via DXP pathway; isopentenyl diphosphate from 1-deoxy-D-xylulose 5-phosphate: step 2/6.</text>
</comment>
<dbReference type="PROSITE" id="PS01295">
    <property type="entry name" value="ISPD"/>
    <property type="match status" value="1"/>
</dbReference>
<organism evidence="8 9">
    <name type="scientific">Ahniella affigens</name>
    <dbReference type="NCBI Taxonomy" id="2021234"/>
    <lineage>
        <taxon>Bacteria</taxon>
        <taxon>Pseudomonadati</taxon>
        <taxon>Pseudomonadota</taxon>
        <taxon>Gammaproteobacteria</taxon>
        <taxon>Lysobacterales</taxon>
        <taxon>Rhodanobacteraceae</taxon>
        <taxon>Ahniella</taxon>
    </lineage>
</organism>
<dbReference type="GO" id="GO:0019288">
    <property type="term" value="P:isopentenyl diphosphate biosynthetic process, methylerythritol 4-phosphate pathway"/>
    <property type="evidence" value="ECO:0007669"/>
    <property type="project" value="UniProtKB-UniRule"/>
</dbReference>
<comment type="catalytic activity">
    <reaction evidence="1 7">
        <text>2-C-methyl-D-erythritol 4-phosphate + CTP + H(+) = 4-CDP-2-C-methyl-D-erythritol + diphosphate</text>
        <dbReference type="Rhea" id="RHEA:13429"/>
        <dbReference type="ChEBI" id="CHEBI:15378"/>
        <dbReference type="ChEBI" id="CHEBI:33019"/>
        <dbReference type="ChEBI" id="CHEBI:37563"/>
        <dbReference type="ChEBI" id="CHEBI:57823"/>
        <dbReference type="ChEBI" id="CHEBI:58262"/>
        <dbReference type="EC" id="2.7.7.60"/>
    </reaction>
</comment>
<reference evidence="8 9" key="2">
    <citation type="submission" date="2018-03" db="EMBL/GenBank/DDBJ databases">
        <authorList>
            <person name="Keele B.F."/>
        </authorList>
    </citation>
    <scope>NUCLEOTIDE SEQUENCE [LARGE SCALE GENOMIC DNA]</scope>
    <source>
        <strain evidence="8 9">D13</strain>
    </source>
</reference>
<dbReference type="HAMAP" id="MF_00108">
    <property type="entry name" value="IspD"/>
    <property type="match status" value="1"/>
</dbReference>
<dbReference type="CDD" id="cd02516">
    <property type="entry name" value="CDP-ME_synthetase"/>
    <property type="match status" value="1"/>
</dbReference>
<dbReference type="InterPro" id="IPR001228">
    <property type="entry name" value="IspD"/>
</dbReference>
<dbReference type="PANTHER" id="PTHR32125">
    <property type="entry name" value="2-C-METHYL-D-ERYTHRITOL 4-PHOSPHATE CYTIDYLYLTRANSFERASE, CHLOROPLASTIC"/>
    <property type="match status" value="1"/>
</dbReference>
<dbReference type="EC" id="2.7.7.60" evidence="7"/>
<dbReference type="AlphaFoldDB" id="A0A2P1PTH9"/>
<evidence type="ECO:0000256" key="1">
    <source>
        <dbReference type="ARBA" id="ARBA00001282"/>
    </source>
</evidence>
<sequence length="233" mass="24917">MNRIWVVVPAAGRGQRFGAVIPKQYAPLVGAPMLVRTLDRLLAHPKIAGAMVALAAHDPHWPGLTELEGKPVRTCIGGEERADSVLAGLRALADSVGNDDWVMVHDAARPCVRHHDLDALIEQGTRHSDGAILAAPVRDTMKQGAPGGRIEKTLPRSELWRALTPQLFRYGALFGALQQVLNDPALKPGITDEASAIEALGGRPLLVVGDDDNIKVTTLHDLALAEFILTSPA</sequence>
<dbReference type="Proteomes" id="UP000241074">
    <property type="component" value="Chromosome"/>
</dbReference>
<keyword evidence="5 7" id="KW-0548">Nucleotidyltransferase</keyword>
<name>A0A2P1PTH9_9GAMM</name>
<evidence type="ECO:0000256" key="4">
    <source>
        <dbReference type="ARBA" id="ARBA00022679"/>
    </source>
</evidence>
<evidence type="ECO:0000256" key="6">
    <source>
        <dbReference type="ARBA" id="ARBA00023229"/>
    </source>
</evidence>
<feature type="site" description="Transition state stabilizer" evidence="7">
    <location>
        <position position="23"/>
    </location>
</feature>
<evidence type="ECO:0000313" key="9">
    <source>
        <dbReference type="Proteomes" id="UP000241074"/>
    </source>
</evidence>
<dbReference type="UniPathway" id="UPA00056">
    <property type="reaction ID" value="UER00093"/>
</dbReference>
<evidence type="ECO:0000256" key="5">
    <source>
        <dbReference type="ARBA" id="ARBA00022695"/>
    </source>
</evidence>
<comment type="similarity">
    <text evidence="3 7">Belongs to the IspD/TarI cytidylyltransferase family. IspD subfamily.</text>
</comment>
<dbReference type="FunFam" id="3.90.550.10:FF:000003">
    <property type="entry name" value="2-C-methyl-D-erythritol 4-phosphate cytidylyltransferase"/>
    <property type="match status" value="1"/>
</dbReference>
<dbReference type="InterPro" id="IPR018294">
    <property type="entry name" value="ISPD_synthase_CS"/>
</dbReference>
<feature type="site" description="Transition state stabilizer" evidence="7">
    <location>
        <position position="16"/>
    </location>
</feature>
<proteinExistence type="inferred from homology"/>
<dbReference type="RefSeq" id="WP_106892069.1">
    <property type="nucleotide sequence ID" value="NZ_CP027860.1"/>
</dbReference>
<gene>
    <name evidence="7" type="primary">ispD</name>
    <name evidence="8" type="ORF">C7S18_13520</name>
</gene>
<dbReference type="GO" id="GO:0050518">
    <property type="term" value="F:2-C-methyl-D-erythritol 4-phosphate cytidylyltransferase activity"/>
    <property type="evidence" value="ECO:0007669"/>
    <property type="project" value="UniProtKB-UniRule"/>
</dbReference>
<dbReference type="InterPro" id="IPR034683">
    <property type="entry name" value="IspD/TarI"/>
</dbReference>
<dbReference type="InterPro" id="IPR050088">
    <property type="entry name" value="IspD/TarI_cytidylyltransf_bact"/>
</dbReference>
<evidence type="ECO:0000256" key="3">
    <source>
        <dbReference type="ARBA" id="ARBA00009789"/>
    </source>
</evidence>
<dbReference type="PANTHER" id="PTHR32125:SF4">
    <property type="entry name" value="2-C-METHYL-D-ERYTHRITOL 4-PHOSPHATE CYTIDYLYLTRANSFERASE, CHLOROPLASTIC"/>
    <property type="match status" value="1"/>
</dbReference>
<protein>
    <recommendedName>
        <fullName evidence="7">2-C-methyl-D-erythritol 4-phosphate cytidylyltransferase</fullName>
        <ecNumber evidence="7">2.7.7.60</ecNumber>
    </recommendedName>
    <alternativeName>
        <fullName evidence="7">4-diphosphocytidyl-2C-methyl-D-erythritol synthase</fullName>
    </alternativeName>
    <alternativeName>
        <fullName evidence="7">MEP cytidylyltransferase</fullName>
        <shortName evidence="7">MCT</shortName>
    </alternativeName>
</protein>
<dbReference type="OrthoDB" id="9806837at2"/>
<reference evidence="8 9" key="1">
    <citation type="submission" date="2018-03" db="EMBL/GenBank/DDBJ databases">
        <title>Ahniella affigens gen. nov., sp. nov., a gammaproteobacterium isolated from sandy soil near a stream.</title>
        <authorList>
            <person name="Ko Y."/>
            <person name="Kim J.-H."/>
        </authorList>
    </citation>
    <scope>NUCLEOTIDE SEQUENCE [LARGE SCALE GENOMIC DNA]</scope>
    <source>
        <strain evidence="8 9">D13</strain>
    </source>
</reference>
<evidence type="ECO:0000256" key="2">
    <source>
        <dbReference type="ARBA" id="ARBA00004787"/>
    </source>
</evidence>